<dbReference type="GO" id="GO:0007165">
    <property type="term" value="P:signal transduction"/>
    <property type="evidence" value="ECO:0007669"/>
    <property type="project" value="InterPro"/>
</dbReference>
<dbReference type="SUPFAM" id="SSF52200">
    <property type="entry name" value="Toll/Interleukin receptor TIR domain"/>
    <property type="match status" value="1"/>
</dbReference>
<dbReference type="Proteomes" id="UP000320839">
    <property type="component" value="Chromosome"/>
</dbReference>
<dbReference type="EMBL" id="CP036317">
    <property type="protein sequence ID" value="QDV20665.1"/>
    <property type="molecule type" value="Genomic_DNA"/>
</dbReference>
<protein>
    <submittedName>
        <fullName evidence="2">Secreted effector protein pipB2</fullName>
    </submittedName>
</protein>
<dbReference type="InterPro" id="IPR035897">
    <property type="entry name" value="Toll_tir_struct_dom_sf"/>
</dbReference>
<feature type="domain" description="TIR" evidence="1">
    <location>
        <begin position="284"/>
        <end position="430"/>
    </location>
</feature>
<dbReference type="Pfam" id="PF00805">
    <property type="entry name" value="Pentapeptide"/>
    <property type="match status" value="3"/>
</dbReference>
<accession>A0A518FWB8</accession>
<dbReference type="PANTHER" id="PTHR14136">
    <property type="entry name" value="BTB_POZ DOMAIN-CONTAINING PROTEIN KCTD9"/>
    <property type="match status" value="1"/>
</dbReference>
<sequence length="445" mass="49079">MANPAHVEIVKQGAKAIEKWRNESLLNSKLNLIGADLIGADLNKAYLSRANLRKSKMTKVNLCEAYLREANLNGANLSKSFLSKSYLSRANFFNANLSRSDISGAILNEADLSRAILHKSNLNGANLIRSEMKETNLIEANLSGAKLIEAKLIGADLKKANLVKADLNRANLDGADLKGANLNGANLNGADLSGANLRGANLNGANLNGAKLKQATSYQTAWTDLDLSSALGLETIQHRGRSSLGVDTLMKSNGQIPEVFLRGCGLADEFISYIPSHFSGSAIDFYSCFISYSHEDKSFARRLHDALQGKGIRCWLDEHQILPGDNIYDRIDHGIRVWDKVLLCASKHSLTSGWVDDELKHAFAKEKQLFKERGEEVLSLIPLNLDGHLFSDWKHPKKNQILERLAADFTSWESDNAKFEAQFERVVKALQTKDSGREPDPIPKL</sequence>
<proteinExistence type="predicted"/>
<reference evidence="2 3" key="1">
    <citation type="submission" date="2019-02" db="EMBL/GenBank/DDBJ databases">
        <title>Deep-cultivation of Planctomycetes and their phenomic and genomic characterization uncovers novel biology.</title>
        <authorList>
            <person name="Wiegand S."/>
            <person name="Jogler M."/>
            <person name="Boedeker C."/>
            <person name="Pinto D."/>
            <person name="Vollmers J."/>
            <person name="Rivas-Marin E."/>
            <person name="Kohn T."/>
            <person name="Peeters S.H."/>
            <person name="Heuer A."/>
            <person name="Rast P."/>
            <person name="Oberbeckmann S."/>
            <person name="Bunk B."/>
            <person name="Jeske O."/>
            <person name="Meyerdierks A."/>
            <person name="Storesund J.E."/>
            <person name="Kallscheuer N."/>
            <person name="Luecker S."/>
            <person name="Lage O.M."/>
            <person name="Pohl T."/>
            <person name="Merkel B.J."/>
            <person name="Hornburger P."/>
            <person name="Mueller R.-W."/>
            <person name="Bruemmer F."/>
            <person name="Labrenz M."/>
            <person name="Spormann A.M."/>
            <person name="Op den Camp H."/>
            <person name="Overmann J."/>
            <person name="Amann R."/>
            <person name="Jetten M.S.M."/>
            <person name="Mascher T."/>
            <person name="Medema M.H."/>
            <person name="Devos D.P."/>
            <person name="Kaster A.-K."/>
            <person name="Ovreas L."/>
            <person name="Rohde M."/>
            <person name="Galperin M.Y."/>
            <person name="Jogler C."/>
        </authorList>
    </citation>
    <scope>NUCLEOTIDE SEQUENCE [LARGE SCALE GENOMIC DNA]</scope>
    <source>
        <strain evidence="2 3">Pan153</strain>
    </source>
</reference>
<dbReference type="Gene3D" id="3.40.50.10140">
    <property type="entry name" value="Toll/interleukin-1 receptor homology (TIR) domain"/>
    <property type="match status" value="1"/>
</dbReference>
<evidence type="ECO:0000259" key="1">
    <source>
        <dbReference type="PROSITE" id="PS50104"/>
    </source>
</evidence>
<dbReference type="Gene3D" id="2.160.20.80">
    <property type="entry name" value="E3 ubiquitin-protein ligase SopA"/>
    <property type="match status" value="2"/>
</dbReference>
<dbReference type="SUPFAM" id="SSF141571">
    <property type="entry name" value="Pentapeptide repeat-like"/>
    <property type="match status" value="1"/>
</dbReference>
<name>A0A518FWB8_9PLAN</name>
<dbReference type="PANTHER" id="PTHR14136:SF17">
    <property type="entry name" value="BTB_POZ DOMAIN-CONTAINING PROTEIN KCTD9"/>
    <property type="match status" value="1"/>
</dbReference>
<dbReference type="InterPro" id="IPR000157">
    <property type="entry name" value="TIR_dom"/>
</dbReference>
<dbReference type="InterPro" id="IPR001646">
    <property type="entry name" value="5peptide_repeat"/>
</dbReference>
<organism evidence="2 3">
    <name type="scientific">Gimesia panareensis</name>
    <dbReference type="NCBI Taxonomy" id="2527978"/>
    <lineage>
        <taxon>Bacteria</taxon>
        <taxon>Pseudomonadati</taxon>
        <taxon>Planctomycetota</taxon>
        <taxon>Planctomycetia</taxon>
        <taxon>Planctomycetales</taxon>
        <taxon>Planctomycetaceae</taxon>
        <taxon>Gimesia</taxon>
    </lineage>
</organism>
<dbReference type="PROSITE" id="PS50104">
    <property type="entry name" value="TIR"/>
    <property type="match status" value="1"/>
</dbReference>
<gene>
    <name evidence="2" type="primary">pipB2_5</name>
    <name evidence="2" type="ORF">Pan153_53410</name>
</gene>
<dbReference type="RefSeq" id="WP_145458983.1">
    <property type="nucleotide sequence ID" value="NZ_CP036317.1"/>
</dbReference>
<evidence type="ECO:0000313" key="3">
    <source>
        <dbReference type="Proteomes" id="UP000320839"/>
    </source>
</evidence>
<dbReference type="AlphaFoldDB" id="A0A518FWB8"/>
<dbReference type="OrthoDB" id="279274at2"/>
<dbReference type="Pfam" id="PF13676">
    <property type="entry name" value="TIR_2"/>
    <property type="match status" value="1"/>
</dbReference>
<dbReference type="InterPro" id="IPR051082">
    <property type="entry name" value="Pentapeptide-BTB/POZ_domain"/>
</dbReference>
<evidence type="ECO:0000313" key="2">
    <source>
        <dbReference type="EMBL" id="QDV20665.1"/>
    </source>
</evidence>